<dbReference type="InterPro" id="IPR012312">
    <property type="entry name" value="Hemerythrin-like"/>
</dbReference>
<dbReference type="PANTHER" id="PTHR37164:SF1">
    <property type="entry name" value="BACTERIOHEMERYTHRIN"/>
    <property type="match status" value="1"/>
</dbReference>
<protein>
    <recommendedName>
        <fullName evidence="4">Hemerythrin-like domain-containing protein</fullName>
    </recommendedName>
</protein>
<dbReference type="Proteomes" id="UP000234857">
    <property type="component" value="Unassembled WGS sequence"/>
</dbReference>
<evidence type="ECO:0000313" key="6">
    <source>
        <dbReference type="Proteomes" id="UP000234857"/>
    </source>
</evidence>
<comment type="caution">
    <text evidence="5">The sequence shown here is derived from an EMBL/GenBank/DDBJ whole genome shotgun (WGS) entry which is preliminary data.</text>
</comment>
<dbReference type="Pfam" id="PF01814">
    <property type="entry name" value="Hemerythrin"/>
    <property type="match status" value="1"/>
</dbReference>
<gene>
    <name evidence="5" type="ORF">C0601_07485</name>
</gene>
<dbReference type="CDD" id="cd12107">
    <property type="entry name" value="Hemerythrin"/>
    <property type="match status" value="1"/>
</dbReference>
<dbReference type="NCBIfam" id="TIGR02481">
    <property type="entry name" value="hemeryth_dom"/>
    <property type="match status" value="1"/>
</dbReference>
<dbReference type="InterPro" id="IPR035938">
    <property type="entry name" value="Hemerythrin-like_sf"/>
</dbReference>
<keyword evidence="3" id="KW-0408">Iron</keyword>
<dbReference type="GO" id="GO:0046872">
    <property type="term" value="F:metal ion binding"/>
    <property type="evidence" value="ECO:0007669"/>
    <property type="project" value="UniProtKB-KW"/>
</dbReference>
<evidence type="ECO:0000259" key="4">
    <source>
        <dbReference type="Pfam" id="PF01814"/>
    </source>
</evidence>
<accession>A0A2N5ZFH9</accession>
<dbReference type="InterPro" id="IPR016131">
    <property type="entry name" value="Haemerythrin_Fe_BS"/>
</dbReference>
<evidence type="ECO:0000256" key="2">
    <source>
        <dbReference type="ARBA" id="ARBA00022723"/>
    </source>
</evidence>
<dbReference type="PANTHER" id="PTHR37164">
    <property type="entry name" value="BACTERIOHEMERYTHRIN"/>
    <property type="match status" value="1"/>
</dbReference>
<dbReference type="InterPro" id="IPR012827">
    <property type="entry name" value="Hemerythrin_metal-bd"/>
</dbReference>
<dbReference type="PROSITE" id="PS00550">
    <property type="entry name" value="HEMERYTHRINS"/>
    <property type="match status" value="1"/>
</dbReference>
<evidence type="ECO:0000313" key="5">
    <source>
        <dbReference type="EMBL" id="PLX17470.1"/>
    </source>
</evidence>
<proteinExistence type="inferred from homology"/>
<feature type="domain" description="Hemerythrin-like" evidence="4">
    <location>
        <begin position="13"/>
        <end position="122"/>
    </location>
</feature>
<evidence type="ECO:0000256" key="1">
    <source>
        <dbReference type="ARBA" id="ARBA00010587"/>
    </source>
</evidence>
<dbReference type="NCBIfam" id="NF033749">
    <property type="entry name" value="bact_hemeryth"/>
    <property type="match status" value="1"/>
</dbReference>
<reference evidence="5 6" key="1">
    <citation type="submission" date="2017-11" db="EMBL/GenBank/DDBJ databases">
        <title>Genome-resolved metagenomics identifies genetic mobility, metabolic interactions, and unexpected diversity in perchlorate-reducing communities.</title>
        <authorList>
            <person name="Barnum T.P."/>
            <person name="Figueroa I.A."/>
            <person name="Carlstrom C.I."/>
            <person name="Lucas L.N."/>
            <person name="Engelbrektson A.L."/>
            <person name="Coates J.D."/>
        </authorList>
    </citation>
    <scope>NUCLEOTIDE SEQUENCE [LARGE SCALE GENOMIC DNA]</scope>
    <source>
        <strain evidence="5">BM706</strain>
    </source>
</reference>
<comment type="similarity">
    <text evidence="1">Belongs to the hemerythrin family.</text>
</comment>
<evidence type="ECO:0000256" key="3">
    <source>
        <dbReference type="ARBA" id="ARBA00023004"/>
    </source>
</evidence>
<dbReference type="EMBL" id="PKTG01000086">
    <property type="protein sequence ID" value="PLX17470.1"/>
    <property type="molecule type" value="Genomic_DNA"/>
</dbReference>
<dbReference type="AlphaFoldDB" id="A0A2N5ZFH9"/>
<keyword evidence="2" id="KW-0479">Metal-binding</keyword>
<name>A0A2N5ZFH9_MUIH1</name>
<organism evidence="5 6">
    <name type="scientific">Muiribacterium halophilum</name>
    <dbReference type="NCBI Taxonomy" id="2053465"/>
    <lineage>
        <taxon>Bacteria</taxon>
        <taxon>Candidatus Muiribacteriota</taxon>
        <taxon>Candidatus Muiribacteriia</taxon>
        <taxon>Candidatus Muiribacteriales</taxon>
        <taxon>Candidatus Muiribacteriaceae</taxon>
        <taxon>Candidatus Muiribacterium</taxon>
    </lineage>
</organism>
<dbReference type="InterPro" id="IPR050669">
    <property type="entry name" value="Hemerythrin"/>
</dbReference>
<dbReference type="SUPFAM" id="SSF47188">
    <property type="entry name" value="Hemerythrin-like"/>
    <property type="match status" value="1"/>
</dbReference>
<sequence>MNFKLTDDYLTGFGLIDMEHRRFVDILKGLDQAIKEEDHLKIKKVFFAMVDYADYHFSHEEEIFEEYDFPHLSGHKKVHQEFRDKVKVILEQMKTGKDETEDLAVFLVDWLLNHIKKQDMVFRDFLELKRSNERSGNKDG</sequence>
<dbReference type="Gene3D" id="1.20.120.50">
    <property type="entry name" value="Hemerythrin-like"/>
    <property type="match status" value="1"/>
</dbReference>